<feature type="transmembrane region" description="Helical" evidence="4">
    <location>
        <begin position="14"/>
        <end position="36"/>
    </location>
</feature>
<dbReference type="SMART" id="SM00304">
    <property type="entry name" value="HAMP"/>
    <property type="match status" value="1"/>
</dbReference>
<dbReference type="Proteomes" id="UP000593910">
    <property type="component" value="Chromosome"/>
</dbReference>
<keyword evidence="8" id="KW-1185">Reference proteome</keyword>
<comment type="similarity">
    <text evidence="2">Belongs to the methyl-accepting chemotaxis (MCP) protein family.</text>
</comment>
<dbReference type="RefSeq" id="WP_193113410.1">
    <property type="nucleotide sequence ID" value="NZ_CP041165.1"/>
</dbReference>
<dbReference type="KEGG" id="smax:FJR03_10205"/>
<evidence type="ECO:0008006" key="9">
    <source>
        <dbReference type="Google" id="ProtNLM"/>
    </source>
</evidence>
<dbReference type="Gene3D" id="3.30.450.20">
    <property type="entry name" value="PAS domain"/>
    <property type="match status" value="1"/>
</dbReference>
<evidence type="ECO:0000259" key="6">
    <source>
        <dbReference type="PROSITE" id="PS50885"/>
    </source>
</evidence>
<evidence type="ECO:0000256" key="3">
    <source>
        <dbReference type="PROSITE-ProRule" id="PRU00284"/>
    </source>
</evidence>
<proteinExistence type="inferred from homology"/>
<dbReference type="Pfam" id="PF17201">
    <property type="entry name" value="Cache_3-Cache_2"/>
    <property type="match status" value="1"/>
</dbReference>
<evidence type="ECO:0000259" key="5">
    <source>
        <dbReference type="PROSITE" id="PS50111"/>
    </source>
</evidence>
<dbReference type="CDD" id="cd18774">
    <property type="entry name" value="PDC2_HK_sensor"/>
    <property type="match status" value="1"/>
</dbReference>
<dbReference type="GO" id="GO:0016020">
    <property type="term" value="C:membrane"/>
    <property type="evidence" value="ECO:0007669"/>
    <property type="project" value="InterPro"/>
</dbReference>
<evidence type="ECO:0000256" key="4">
    <source>
        <dbReference type="SAM" id="Phobius"/>
    </source>
</evidence>
<name>A0A7M1AXA8_9BACT</name>
<feature type="domain" description="HAMP" evidence="6">
    <location>
        <begin position="194"/>
        <end position="249"/>
    </location>
</feature>
<keyword evidence="1 3" id="KW-0807">Transducer</keyword>
<keyword evidence="4" id="KW-1133">Transmembrane helix</keyword>
<dbReference type="Gene3D" id="1.10.287.950">
    <property type="entry name" value="Methyl-accepting chemotaxis protein"/>
    <property type="match status" value="1"/>
</dbReference>
<dbReference type="PANTHER" id="PTHR32089:SF114">
    <property type="entry name" value="METHYL-ACCEPTING CHEMOTAXIS PROTEIN MCPB"/>
    <property type="match status" value="1"/>
</dbReference>
<dbReference type="PROSITE" id="PS50111">
    <property type="entry name" value="CHEMOTAXIS_TRANSDUC_2"/>
    <property type="match status" value="1"/>
</dbReference>
<dbReference type="EMBL" id="CP041165">
    <property type="protein sequence ID" value="QOP42089.1"/>
    <property type="molecule type" value="Genomic_DNA"/>
</dbReference>
<sequence length="529" mass="58655">MFLIKSLKTIKGKYIFNLFASIIAIFISVTVAYFIAMGSIKTIMKNDINTIADSLEQMVHHISQLDSEAYKHKNFKDAIHNISIGKSGYVYMIDAQGKLIIHPKKEGKSLKGEDYVDHIRNDKKGGIFEYVSATTGQEKIVGYRYLPEWGMWVIPGVNKADYYDDLKNTFFLWFSILGSILVGILIAINYSTGITILKPIDRLSEVSHDLADGEGDLTKRLPIQNKYDEIGIASNFLNRFIEKIQDTIAGTKHITKETVGLTNTLKNAAHTLTEQLNKSDTLAIDTNTTASNIASSLDETIRLAVDSLNTSKETQEELTSVREIAEHIATDVQVSTELSSQLSSHFDQLTSDAKSINEVLSIISDIADQTNLLALNAAIEAARAGEHGRGFAVVADEVRKLAERTQKSLSEINATISIVIQAISDASEMMVSNAKDIGTLSQRSEEIEKRIDTAMNSLVVNVDVSQQSLQNTEAMTKQIRDIIEKVSQMADMSKDNRTEVKTVSDISDNLSHDAITLEEKLDFFRCDKA</sequence>
<evidence type="ECO:0000313" key="7">
    <source>
        <dbReference type="EMBL" id="QOP42089.1"/>
    </source>
</evidence>
<evidence type="ECO:0000256" key="1">
    <source>
        <dbReference type="ARBA" id="ARBA00023224"/>
    </source>
</evidence>
<feature type="domain" description="Methyl-accepting transducer" evidence="5">
    <location>
        <begin position="254"/>
        <end position="511"/>
    </location>
</feature>
<dbReference type="Pfam" id="PF00015">
    <property type="entry name" value="MCPsignal"/>
    <property type="match status" value="1"/>
</dbReference>
<dbReference type="PRINTS" id="PR00260">
    <property type="entry name" value="CHEMTRNSDUCR"/>
</dbReference>
<organism evidence="7 8">
    <name type="scientific">Sulfurimonas marina</name>
    <dbReference type="NCBI Taxonomy" id="2590551"/>
    <lineage>
        <taxon>Bacteria</taxon>
        <taxon>Pseudomonadati</taxon>
        <taxon>Campylobacterota</taxon>
        <taxon>Epsilonproteobacteria</taxon>
        <taxon>Campylobacterales</taxon>
        <taxon>Sulfurimonadaceae</taxon>
        <taxon>Sulfurimonas</taxon>
    </lineage>
</organism>
<dbReference type="PROSITE" id="PS50885">
    <property type="entry name" value="HAMP"/>
    <property type="match status" value="1"/>
</dbReference>
<dbReference type="CDD" id="cd06225">
    <property type="entry name" value="HAMP"/>
    <property type="match status" value="1"/>
</dbReference>
<keyword evidence="4" id="KW-0472">Membrane</keyword>
<dbReference type="SMART" id="SM00283">
    <property type="entry name" value="MA"/>
    <property type="match status" value="1"/>
</dbReference>
<dbReference type="PANTHER" id="PTHR32089">
    <property type="entry name" value="METHYL-ACCEPTING CHEMOTAXIS PROTEIN MCPB"/>
    <property type="match status" value="1"/>
</dbReference>
<gene>
    <name evidence="7" type="ORF">FJR03_10205</name>
</gene>
<evidence type="ECO:0000313" key="8">
    <source>
        <dbReference type="Proteomes" id="UP000593910"/>
    </source>
</evidence>
<evidence type="ECO:0000256" key="2">
    <source>
        <dbReference type="ARBA" id="ARBA00029447"/>
    </source>
</evidence>
<dbReference type="InterPro" id="IPR004089">
    <property type="entry name" value="MCPsignal_dom"/>
</dbReference>
<dbReference type="InterPro" id="IPR033462">
    <property type="entry name" value="Cache_3-Cache_2"/>
</dbReference>
<dbReference type="GO" id="GO:0006935">
    <property type="term" value="P:chemotaxis"/>
    <property type="evidence" value="ECO:0007669"/>
    <property type="project" value="InterPro"/>
</dbReference>
<dbReference type="GO" id="GO:0007165">
    <property type="term" value="P:signal transduction"/>
    <property type="evidence" value="ECO:0007669"/>
    <property type="project" value="UniProtKB-KW"/>
</dbReference>
<dbReference type="InterPro" id="IPR004090">
    <property type="entry name" value="Chemotax_Me-accpt_rcpt"/>
</dbReference>
<dbReference type="SUPFAM" id="SSF58104">
    <property type="entry name" value="Methyl-accepting chemotaxis protein (MCP) signaling domain"/>
    <property type="match status" value="1"/>
</dbReference>
<accession>A0A7M1AXA8</accession>
<feature type="transmembrane region" description="Helical" evidence="4">
    <location>
        <begin position="170"/>
        <end position="190"/>
    </location>
</feature>
<dbReference type="AlphaFoldDB" id="A0A7M1AXA8"/>
<reference evidence="7 8" key="1">
    <citation type="submission" date="2019-06" db="EMBL/GenBank/DDBJ databases">
        <title>Sulfurimonas gotlandica sp. nov., a chemoautotrophic and psychrotolerant epsilonproteobacterium isolated from a pelagic redoxcline, and an emended description of the genus Sulfurimonas.</title>
        <authorList>
            <person name="Wang S."/>
            <person name="Jiang L."/>
            <person name="Shao Z."/>
        </authorList>
    </citation>
    <scope>NUCLEOTIDE SEQUENCE [LARGE SCALE GENOMIC DNA]</scope>
    <source>
        <strain evidence="7 8">B2</strain>
    </source>
</reference>
<protein>
    <recommendedName>
        <fullName evidence="9">Methyl-accepting chemotaxis protein</fullName>
    </recommendedName>
</protein>
<dbReference type="GO" id="GO:0004888">
    <property type="term" value="F:transmembrane signaling receptor activity"/>
    <property type="evidence" value="ECO:0007669"/>
    <property type="project" value="InterPro"/>
</dbReference>
<dbReference type="InterPro" id="IPR003660">
    <property type="entry name" value="HAMP_dom"/>
</dbReference>
<keyword evidence="4" id="KW-0812">Transmembrane</keyword>
<dbReference type="Pfam" id="PF00672">
    <property type="entry name" value="HAMP"/>
    <property type="match status" value="1"/>
</dbReference>